<evidence type="ECO:0000313" key="1">
    <source>
        <dbReference type="EMBL" id="KAG2644681.1"/>
    </source>
</evidence>
<organism evidence="1 2">
    <name type="scientific">Panicum virgatum</name>
    <name type="common">Blackwell switchgrass</name>
    <dbReference type="NCBI Taxonomy" id="38727"/>
    <lineage>
        <taxon>Eukaryota</taxon>
        <taxon>Viridiplantae</taxon>
        <taxon>Streptophyta</taxon>
        <taxon>Embryophyta</taxon>
        <taxon>Tracheophyta</taxon>
        <taxon>Spermatophyta</taxon>
        <taxon>Magnoliopsida</taxon>
        <taxon>Liliopsida</taxon>
        <taxon>Poales</taxon>
        <taxon>Poaceae</taxon>
        <taxon>PACMAD clade</taxon>
        <taxon>Panicoideae</taxon>
        <taxon>Panicodae</taxon>
        <taxon>Paniceae</taxon>
        <taxon>Panicinae</taxon>
        <taxon>Panicum</taxon>
        <taxon>Panicum sect. Hiantes</taxon>
    </lineage>
</organism>
<comment type="caution">
    <text evidence="1">The sequence shown here is derived from an EMBL/GenBank/DDBJ whole genome shotgun (WGS) entry which is preliminary data.</text>
</comment>
<reference evidence="1" key="1">
    <citation type="submission" date="2020-05" db="EMBL/GenBank/DDBJ databases">
        <title>WGS assembly of Panicum virgatum.</title>
        <authorList>
            <person name="Lovell J.T."/>
            <person name="Jenkins J."/>
            <person name="Shu S."/>
            <person name="Juenger T.E."/>
            <person name="Schmutz J."/>
        </authorList>
    </citation>
    <scope>NUCLEOTIDE SEQUENCE</scope>
    <source>
        <strain evidence="1">AP13</strain>
    </source>
</reference>
<proteinExistence type="predicted"/>
<name>A0A8T0W5U5_PANVG</name>
<protein>
    <submittedName>
        <fullName evidence="1">Uncharacterized protein</fullName>
    </submittedName>
</protein>
<evidence type="ECO:0000313" key="2">
    <source>
        <dbReference type="Proteomes" id="UP000823388"/>
    </source>
</evidence>
<keyword evidence="2" id="KW-1185">Reference proteome</keyword>
<dbReference type="Proteomes" id="UP000823388">
    <property type="component" value="Chromosome 2K"/>
</dbReference>
<gene>
    <name evidence="1" type="ORF">PVAP13_2KG375761</name>
</gene>
<sequence>MRTSPYELGAGAAGSGGVFHRWSRRSGLTMACADLCEGNNYVLLIFIEAVENIKKEFFRLPYIRIASNSIKHYWNANWLCFEEKGV</sequence>
<accession>A0A8T0W5U5</accession>
<dbReference type="EMBL" id="CM029039">
    <property type="protein sequence ID" value="KAG2644681.1"/>
    <property type="molecule type" value="Genomic_DNA"/>
</dbReference>
<dbReference type="AlphaFoldDB" id="A0A8T0W5U5"/>